<dbReference type="InParanoid" id="A0A165BTE0"/>
<keyword evidence="6" id="KW-0472">Membrane</keyword>
<dbReference type="CDD" id="cd03244">
    <property type="entry name" value="ABCC_MRP_domain2"/>
    <property type="match status" value="1"/>
</dbReference>
<keyword evidence="9" id="KW-1185">Reference proteome</keyword>
<keyword evidence="3" id="KW-0547">Nucleotide-binding</keyword>
<evidence type="ECO:0000256" key="4">
    <source>
        <dbReference type="ARBA" id="ARBA00022840"/>
    </source>
</evidence>
<dbReference type="InterPro" id="IPR003439">
    <property type="entry name" value="ABC_transporter-like_ATP-bd"/>
</dbReference>
<dbReference type="PANTHER" id="PTHR24223">
    <property type="entry name" value="ATP-BINDING CASSETTE SUB-FAMILY C"/>
    <property type="match status" value="1"/>
</dbReference>
<dbReference type="OrthoDB" id="6500128at2759"/>
<dbReference type="PANTHER" id="PTHR24223:SF415">
    <property type="entry name" value="FI20190P1"/>
    <property type="match status" value="1"/>
</dbReference>
<keyword evidence="5" id="KW-1133">Transmembrane helix</keyword>
<dbReference type="GO" id="GO:0016020">
    <property type="term" value="C:membrane"/>
    <property type="evidence" value="ECO:0007669"/>
    <property type="project" value="TreeGrafter"/>
</dbReference>
<dbReference type="GO" id="GO:0016887">
    <property type="term" value="F:ATP hydrolysis activity"/>
    <property type="evidence" value="ECO:0007669"/>
    <property type="project" value="InterPro"/>
</dbReference>
<dbReference type="GO" id="GO:0042626">
    <property type="term" value="F:ATPase-coupled transmembrane transporter activity"/>
    <property type="evidence" value="ECO:0007669"/>
    <property type="project" value="TreeGrafter"/>
</dbReference>
<dbReference type="PROSITE" id="PS50893">
    <property type="entry name" value="ABC_TRANSPORTER_2"/>
    <property type="match status" value="1"/>
</dbReference>
<dbReference type="SMART" id="SM00382">
    <property type="entry name" value="AAA"/>
    <property type="match status" value="1"/>
</dbReference>
<evidence type="ECO:0000256" key="5">
    <source>
        <dbReference type="ARBA" id="ARBA00022989"/>
    </source>
</evidence>
<protein>
    <submittedName>
        <fullName evidence="8">p-loop containing nucleoside triphosphate hydrolase protein</fullName>
    </submittedName>
</protein>
<evidence type="ECO:0000259" key="7">
    <source>
        <dbReference type="PROSITE" id="PS50893"/>
    </source>
</evidence>
<evidence type="ECO:0000313" key="8">
    <source>
        <dbReference type="EMBL" id="KZV81208.1"/>
    </source>
</evidence>
<evidence type="ECO:0000256" key="6">
    <source>
        <dbReference type="ARBA" id="ARBA00023136"/>
    </source>
</evidence>
<dbReference type="Pfam" id="PF00005">
    <property type="entry name" value="ABC_tran"/>
    <property type="match status" value="1"/>
</dbReference>
<feature type="domain" description="ABC transporter" evidence="7">
    <location>
        <begin position="39"/>
        <end position="300"/>
    </location>
</feature>
<gene>
    <name evidence="8" type="ORF">EXIGLDRAFT_814240</name>
</gene>
<proteinExistence type="predicted"/>
<keyword evidence="8" id="KW-0378">Hydrolase</keyword>
<dbReference type="STRING" id="1314781.A0A165BTE0"/>
<keyword evidence="2" id="KW-0812">Transmembrane</keyword>
<dbReference type="FunFam" id="3.40.50.300:FF:000630">
    <property type="entry name" value="ATP-binding cassette (ABC) transporter, putative"/>
    <property type="match status" value="1"/>
</dbReference>
<dbReference type="Gene3D" id="3.40.50.300">
    <property type="entry name" value="P-loop containing nucleotide triphosphate hydrolases"/>
    <property type="match status" value="1"/>
</dbReference>
<dbReference type="InterPro" id="IPR027417">
    <property type="entry name" value="P-loop_NTPase"/>
</dbReference>
<evidence type="ECO:0000313" key="9">
    <source>
        <dbReference type="Proteomes" id="UP000077266"/>
    </source>
</evidence>
<dbReference type="InterPro" id="IPR050173">
    <property type="entry name" value="ABC_transporter_C-like"/>
</dbReference>
<dbReference type="GO" id="GO:0005524">
    <property type="term" value="F:ATP binding"/>
    <property type="evidence" value="ECO:0007669"/>
    <property type="project" value="UniProtKB-KW"/>
</dbReference>
<dbReference type="SUPFAM" id="SSF52540">
    <property type="entry name" value="P-loop containing nucleoside triphosphate hydrolases"/>
    <property type="match status" value="1"/>
</dbReference>
<keyword evidence="4" id="KW-0067">ATP-binding</keyword>
<keyword evidence="1" id="KW-0813">Transport</keyword>
<evidence type="ECO:0000256" key="1">
    <source>
        <dbReference type="ARBA" id="ARBA00022448"/>
    </source>
</evidence>
<evidence type="ECO:0000256" key="2">
    <source>
        <dbReference type="ARBA" id="ARBA00022692"/>
    </source>
</evidence>
<dbReference type="InterPro" id="IPR003593">
    <property type="entry name" value="AAA+_ATPase"/>
</dbReference>
<reference evidence="8 9" key="1">
    <citation type="journal article" date="2016" name="Mol. Biol. Evol.">
        <title>Comparative Genomics of Early-Diverging Mushroom-Forming Fungi Provides Insights into the Origins of Lignocellulose Decay Capabilities.</title>
        <authorList>
            <person name="Nagy L.G."/>
            <person name="Riley R."/>
            <person name="Tritt A."/>
            <person name="Adam C."/>
            <person name="Daum C."/>
            <person name="Floudas D."/>
            <person name="Sun H."/>
            <person name="Yadav J.S."/>
            <person name="Pangilinan J."/>
            <person name="Larsson K.H."/>
            <person name="Matsuura K."/>
            <person name="Barry K."/>
            <person name="Labutti K."/>
            <person name="Kuo R."/>
            <person name="Ohm R.A."/>
            <person name="Bhattacharya S.S."/>
            <person name="Shirouzu T."/>
            <person name="Yoshinaga Y."/>
            <person name="Martin F.M."/>
            <person name="Grigoriev I.V."/>
            <person name="Hibbett D.S."/>
        </authorList>
    </citation>
    <scope>NUCLEOTIDE SEQUENCE [LARGE SCALE GENOMIC DNA]</scope>
    <source>
        <strain evidence="8 9">HHB12029</strain>
    </source>
</reference>
<dbReference type="EMBL" id="KV426408">
    <property type="protein sequence ID" value="KZV81208.1"/>
    <property type="molecule type" value="Genomic_DNA"/>
</dbReference>
<sequence>MESDMNGVERIEEYIALPPEPPRHLPNIPAHWPPANADIVYDNVVLRYAPDLEPVLRGVSFTVKAGEKIGIVGRTGSGKSTLAMSLFRFVDPDEGRILIGGMDITHMGVEDLRASLTFIPQDAVLFSGTVRDNLVRIYAGFALSIMELGYRIPLESTPTQNLPVDAAEVPATTSQSTSPSGTVTSAQTLVTLDSKVSEGGANWSAGQRQLIAMARALLRNTGITVLDESTASVDFETDKKIQQTIRAHFKDGILLTIAHRLQTIIDYDRVLVLQEGKIVEFDTPARLIAVEGGVFRGMCIKSEHSLRNP</sequence>
<dbReference type="AlphaFoldDB" id="A0A165BTE0"/>
<evidence type="ECO:0000256" key="3">
    <source>
        <dbReference type="ARBA" id="ARBA00022741"/>
    </source>
</evidence>
<accession>A0A165BTE0</accession>
<dbReference type="Proteomes" id="UP000077266">
    <property type="component" value="Unassembled WGS sequence"/>
</dbReference>
<name>A0A165BTE0_EXIGL</name>
<organism evidence="8 9">
    <name type="scientific">Exidia glandulosa HHB12029</name>
    <dbReference type="NCBI Taxonomy" id="1314781"/>
    <lineage>
        <taxon>Eukaryota</taxon>
        <taxon>Fungi</taxon>
        <taxon>Dikarya</taxon>
        <taxon>Basidiomycota</taxon>
        <taxon>Agaricomycotina</taxon>
        <taxon>Agaricomycetes</taxon>
        <taxon>Auriculariales</taxon>
        <taxon>Exidiaceae</taxon>
        <taxon>Exidia</taxon>
    </lineage>
</organism>